<gene>
    <name evidence="2" type="ORF">BCR33DRAFT_720399</name>
</gene>
<feature type="compositionally biased region" description="Polar residues" evidence="1">
    <location>
        <begin position="66"/>
        <end position="124"/>
    </location>
</feature>
<dbReference type="Proteomes" id="UP000193642">
    <property type="component" value="Unassembled WGS sequence"/>
</dbReference>
<feature type="region of interest" description="Disordered" evidence="1">
    <location>
        <begin position="54"/>
        <end position="133"/>
    </location>
</feature>
<evidence type="ECO:0000313" key="2">
    <source>
        <dbReference type="EMBL" id="ORY39166.1"/>
    </source>
</evidence>
<name>A0A1Y2BWN6_9FUNG</name>
<evidence type="ECO:0000256" key="1">
    <source>
        <dbReference type="SAM" id="MobiDB-lite"/>
    </source>
</evidence>
<dbReference type="EMBL" id="MCGO01000041">
    <property type="protein sequence ID" value="ORY39166.1"/>
    <property type="molecule type" value="Genomic_DNA"/>
</dbReference>
<sequence length="184" mass="20485">MDSSYSDSHSIQEPQLVTQFETNAGIGIPQSSETNPISPSFISASHPSLYYLPPPIPNTYAATEHPLTQSPPNDMSAYPTTHTSLPNVAVSQSSTLPVEQAQPSNSGFQPNNGQRHGGDSTQPSEIPDPEMDIDSLSIEELERISIARHNQQKEILERMHRKAMLDVREELRRQVPRHNQDNEH</sequence>
<organism evidence="2 3">
    <name type="scientific">Rhizoclosmatium globosum</name>
    <dbReference type="NCBI Taxonomy" id="329046"/>
    <lineage>
        <taxon>Eukaryota</taxon>
        <taxon>Fungi</taxon>
        <taxon>Fungi incertae sedis</taxon>
        <taxon>Chytridiomycota</taxon>
        <taxon>Chytridiomycota incertae sedis</taxon>
        <taxon>Chytridiomycetes</taxon>
        <taxon>Chytridiales</taxon>
        <taxon>Chytriomycetaceae</taxon>
        <taxon>Rhizoclosmatium</taxon>
    </lineage>
</organism>
<comment type="caution">
    <text evidence="2">The sequence shown here is derived from an EMBL/GenBank/DDBJ whole genome shotgun (WGS) entry which is preliminary data.</text>
</comment>
<reference evidence="2 3" key="1">
    <citation type="submission" date="2016-07" db="EMBL/GenBank/DDBJ databases">
        <title>Pervasive Adenine N6-methylation of Active Genes in Fungi.</title>
        <authorList>
            <consortium name="DOE Joint Genome Institute"/>
            <person name="Mondo S.J."/>
            <person name="Dannebaum R.O."/>
            <person name="Kuo R.C."/>
            <person name="Labutti K."/>
            <person name="Haridas S."/>
            <person name="Kuo A."/>
            <person name="Salamov A."/>
            <person name="Ahrendt S.R."/>
            <person name="Lipzen A."/>
            <person name="Sullivan W."/>
            <person name="Andreopoulos W.B."/>
            <person name="Clum A."/>
            <person name="Lindquist E."/>
            <person name="Daum C."/>
            <person name="Ramamoorthy G.K."/>
            <person name="Gryganskyi A."/>
            <person name="Culley D."/>
            <person name="Magnuson J.K."/>
            <person name="James T.Y."/>
            <person name="O'Malley M.A."/>
            <person name="Stajich J.E."/>
            <person name="Spatafora J.W."/>
            <person name="Visel A."/>
            <person name="Grigoriev I.V."/>
        </authorList>
    </citation>
    <scope>NUCLEOTIDE SEQUENCE [LARGE SCALE GENOMIC DNA]</scope>
    <source>
        <strain evidence="2 3">JEL800</strain>
    </source>
</reference>
<keyword evidence="3" id="KW-1185">Reference proteome</keyword>
<dbReference type="AlphaFoldDB" id="A0A1Y2BWN6"/>
<evidence type="ECO:0000313" key="3">
    <source>
        <dbReference type="Proteomes" id="UP000193642"/>
    </source>
</evidence>
<proteinExistence type="predicted"/>
<accession>A0A1Y2BWN6</accession>
<protein>
    <submittedName>
        <fullName evidence="2">Uncharacterized protein</fullName>
    </submittedName>
</protein>